<dbReference type="AlphaFoldDB" id="A0A974S0U5"/>
<gene>
    <name evidence="1" type="ORF">I6J18_02720</name>
</gene>
<sequence>MKKFICWLLPLMIVVVSCSNNEGASKDWKNGFVLYHGYNYIVSEDQLKESELDKKVGEIQKFSDNEMNAPNGTIFSNEFKKGTPLYSIKHLDKETSLAVKSDDGFIKITSNGKYGE</sequence>
<organism evidence="1 2">
    <name type="scientific">Peribacillus psychrosaccharolyticus</name>
    <name type="common">Bacillus psychrosaccharolyticus</name>
    <dbReference type="NCBI Taxonomy" id="1407"/>
    <lineage>
        <taxon>Bacteria</taxon>
        <taxon>Bacillati</taxon>
        <taxon>Bacillota</taxon>
        <taxon>Bacilli</taxon>
        <taxon>Bacillales</taxon>
        <taxon>Bacillaceae</taxon>
        <taxon>Peribacillus</taxon>
    </lineage>
</organism>
<evidence type="ECO:0008006" key="3">
    <source>
        <dbReference type="Google" id="ProtNLM"/>
    </source>
</evidence>
<dbReference type="KEGG" id="ppsr:I6J18_02720"/>
<keyword evidence="2" id="KW-1185">Reference proteome</keyword>
<dbReference type="Proteomes" id="UP000595254">
    <property type="component" value="Chromosome"/>
</dbReference>
<evidence type="ECO:0000313" key="2">
    <source>
        <dbReference type="Proteomes" id="UP000595254"/>
    </source>
</evidence>
<reference evidence="1 2" key="1">
    <citation type="submission" date="2021-01" db="EMBL/GenBank/DDBJ databases">
        <title>FDA dAtabase for Regulatory Grade micrObial Sequences (FDA-ARGOS): Supporting development and validation of Infectious Disease Dx tests.</title>
        <authorList>
            <person name="Nelson B."/>
            <person name="Plummer A."/>
            <person name="Tallon L."/>
            <person name="Sadzewicz L."/>
            <person name="Zhao X."/>
            <person name="Boylan J."/>
            <person name="Ott S."/>
            <person name="Bowen H."/>
            <person name="Vavikolanu K."/>
            <person name="Mehta A."/>
            <person name="Aluvathingal J."/>
            <person name="Nadendla S."/>
            <person name="Myers T."/>
            <person name="Yan Y."/>
            <person name="Sichtig H."/>
        </authorList>
    </citation>
    <scope>NUCLEOTIDE SEQUENCE [LARGE SCALE GENOMIC DNA]</scope>
    <source>
        <strain evidence="1 2">FDAARGOS_1161</strain>
    </source>
</reference>
<proteinExistence type="predicted"/>
<accession>A0A974S0U5</accession>
<dbReference type="EMBL" id="CP068053">
    <property type="protein sequence ID" value="QQT00851.1"/>
    <property type="molecule type" value="Genomic_DNA"/>
</dbReference>
<protein>
    <recommendedName>
        <fullName evidence="3">Lipoprotein</fullName>
    </recommendedName>
</protein>
<dbReference type="RefSeq" id="WP_040373177.1">
    <property type="nucleotide sequence ID" value="NZ_CP068053.1"/>
</dbReference>
<evidence type="ECO:0000313" key="1">
    <source>
        <dbReference type="EMBL" id="QQT00851.1"/>
    </source>
</evidence>
<name>A0A974S0U5_PERPY</name>
<dbReference type="PROSITE" id="PS51257">
    <property type="entry name" value="PROKAR_LIPOPROTEIN"/>
    <property type="match status" value="1"/>
</dbReference>